<dbReference type="AlphaFoldDB" id="A0A844FJA8"/>
<dbReference type="EMBL" id="VULR01000018">
    <property type="protein sequence ID" value="MSS44177.1"/>
    <property type="molecule type" value="Genomic_DNA"/>
</dbReference>
<protein>
    <recommendedName>
        <fullName evidence="1">Reverse transcriptase domain-containing protein</fullName>
    </recommendedName>
</protein>
<accession>A0A844FJA8</accession>
<dbReference type="Pfam" id="PF00078">
    <property type="entry name" value="RVT_1"/>
    <property type="match status" value="1"/>
</dbReference>
<evidence type="ECO:0000259" key="1">
    <source>
        <dbReference type="PROSITE" id="PS50878"/>
    </source>
</evidence>
<dbReference type="InterPro" id="IPR000477">
    <property type="entry name" value="RT_dom"/>
</dbReference>
<gene>
    <name evidence="2" type="ORF">FYJ27_10715</name>
</gene>
<proteinExistence type="predicted"/>
<sequence>MEGNFLDINNFILAYERLKTYPRNYYKSIYINDLYNFGLNLDINIATLIDRIENDIYEPSCASKIYMPKPDGTVRSITVISFIDLLIYQAIVNILADAFYDEFKYKVNKYVFGHIYNKVTKKDEKIFFYVPWKNQWKKYNNMSIRYFEDGYKYKSEFDLASFYDTIDHTILLKFIEDKVSDEKLISVLEQQLKIWSCDPDRSRIYKNHGIPQGPNASGFLAEILLDYIDRNMIRVVKKSNTIKYIRYVDDIRLFSLNENDGRRCLAYLDLLSRDLGLIPQSSKVGIKLIKSKKELITDNKKLSQIAIYYKKNKKLKSSHNKKLTNSIKKTLTEDKINNKTYDKTIMKFVLYRIGPNDVIKEILIKHIKQFYECFDIVCYYLSKHYLNDTLVQKTIYDMLENDYTPYNYIIAIIFKYFYKIVEFDEKIYYKYYIGRERANWYIRYFMIDWIYYHSSDTLIQIPNEKNLIVRRKVEFYKYITMKDNKAKEILLKSMMEDEEVEVALLGYSLYFELFYFGIDKTNDNLNEFIKRIYDIPITDNYITIKLKEYYGITNGNEFFNFNYWDKYELNNINQVFKRAHDIIKNDSSIWLNYMNTFNHLITVKLLKLNGYKDFNVKEYSNILDNDNFMKENFPRSYEWFHEVNNRRNQLPSSHPYDKDGNIGKYLTDGEKSRHVFYFKKSVEEILIYFEGNSFKGNKVMVSV</sequence>
<dbReference type="PROSITE" id="PS50878">
    <property type="entry name" value="RT_POL"/>
    <property type="match status" value="1"/>
</dbReference>
<dbReference type="Proteomes" id="UP000462760">
    <property type="component" value="Unassembled WGS sequence"/>
</dbReference>
<organism evidence="2 3">
    <name type="scientific">Anaerosalibacter bizertensis</name>
    <dbReference type="NCBI Taxonomy" id="932217"/>
    <lineage>
        <taxon>Bacteria</taxon>
        <taxon>Bacillati</taxon>
        <taxon>Bacillota</taxon>
        <taxon>Tissierellia</taxon>
        <taxon>Tissierellales</taxon>
        <taxon>Sporanaerobacteraceae</taxon>
        <taxon>Anaerosalibacter</taxon>
    </lineage>
</organism>
<feature type="domain" description="Reverse transcriptase" evidence="1">
    <location>
        <begin position="48"/>
        <end position="309"/>
    </location>
</feature>
<evidence type="ECO:0000313" key="2">
    <source>
        <dbReference type="EMBL" id="MSS44177.1"/>
    </source>
</evidence>
<dbReference type="PANTHER" id="PTHR34047">
    <property type="entry name" value="NUCLEAR INTRON MATURASE 1, MITOCHONDRIAL-RELATED"/>
    <property type="match status" value="1"/>
</dbReference>
<dbReference type="PANTHER" id="PTHR34047:SF8">
    <property type="entry name" value="PROTEIN YKFC"/>
    <property type="match status" value="1"/>
</dbReference>
<evidence type="ECO:0000313" key="3">
    <source>
        <dbReference type="Proteomes" id="UP000462760"/>
    </source>
</evidence>
<comment type="caution">
    <text evidence="2">The sequence shown here is derived from an EMBL/GenBank/DDBJ whole genome shotgun (WGS) entry which is preliminary data.</text>
</comment>
<dbReference type="InterPro" id="IPR043502">
    <property type="entry name" value="DNA/RNA_pol_sf"/>
</dbReference>
<dbReference type="OrthoDB" id="9788687at2"/>
<dbReference type="InterPro" id="IPR051083">
    <property type="entry name" value="GrpII_Intron_Splice-Mob/Def"/>
</dbReference>
<dbReference type="SUPFAM" id="SSF56672">
    <property type="entry name" value="DNA/RNA polymerases"/>
    <property type="match status" value="1"/>
</dbReference>
<reference evidence="2 3" key="1">
    <citation type="submission" date="2019-08" db="EMBL/GenBank/DDBJ databases">
        <title>In-depth cultivation of the pig gut microbiome towards novel bacterial diversity and tailored functional studies.</title>
        <authorList>
            <person name="Wylensek D."/>
            <person name="Hitch T.C.A."/>
            <person name="Clavel T."/>
        </authorList>
    </citation>
    <scope>NUCLEOTIDE SEQUENCE [LARGE SCALE GENOMIC DNA]</scope>
    <source>
        <strain evidence="2 3">Med78-601-WT-4W-RMD-3</strain>
    </source>
</reference>
<dbReference type="CDD" id="cd01646">
    <property type="entry name" value="RT_Bac_retron_I"/>
    <property type="match status" value="1"/>
</dbReference>
<dbReference type="RefSeq" id="WP_154484848.1">
    <property type="nucleotide sequence ID" value="NZ_VULR01000018.1"/>
</dbReference>
<name>A0A844FJA8_9FIRM</name>